<organism evidence="2 3">
    <name type="scientific">[Clostridium] cellulosi</name>
    <dbReference type="NCBI Taxonomy" id="29343"/>
    <lineage>
        <taxon>Bacteria</taxon>
        <taxon>Bacillati</taxon>
        <taxon>Bacillota</taxon>
        <taxon>Clostridia</taxon>
        <taxon>Eubacteriales</taxon>
        <taxon>Oscillospiraceae</taxon>
        <taxon>Oscillospiraceae incertae sedis</taxon>
    </lineage>
</organism>
<protein>
    <submittedName>
        <fullName evidence="2">Uncharacterized protein</fullName>
    </submittedName>
</protein>
<evidence type="ECO:0000313" key="2">
    <source>
        <dbReference type="EMBL" id="CDZ24017.1"/>
    </source>
</evidence>
<feature type="compositionally biased region" description="Basic and acidic residues" evidence="1">
    <location>
        <begin position="51"/>
        <end position="63"/>
    </location>
</feature>
<feature type="region of interest" description="Disordered" evidence="1">
    <location>
        <begin position="33"/>
        <end position="63"/>
    </location>
</feature>
<dbReference type="EMBL" id="LM995447">
    <property type="protein sequence ID" value="CDZ24017.1"/>
    <property type="molecule type" value="Genomic_DNA"/>
</dbReference>
<dbReference type="HOGENOM" id="CLU_2435618_0_0_9"/>
<dbReference type="AlphaFoldDB" id="A0A078KND0"/>
<keyword evidence="3" id="KW-1185">Reference proteome</keyword>
<dbReference type="Proteomes" id="UP000032431">
    <property type="component" value="Chromosome I"/>
</dbReference>
<accession>A0A078KND0</accession>
<evidence type="ECO:0000256" key="1">
    <source>
        <dbReference type="SAM" id="MobiDB-lite"/>
    </source>
</evidence>
<gene>
    <name evidence="2" type="ORF">CCDG5_0893</name>
</gene>
<dbReference type="KEGG" id="ccel:CCDG5_0893"/>
<proteinExistence type="predicted"/>
<reference evidence="3" key="1">
    <citation type="submission" date="2014-07" db="EMBL/GenBank/DDBJ databases">
        <authorList>
            <person name="Wibberg D."/>
        </authorList>
    </citation>
    <scope>NUCLEOTIDE SEQUENCE [LARGE SCALE GENOMIC DNA]</scope>
    <source>
        <strain evidence="3">DG5</strain>
    </source>
</reference>
<evidence type="ECO:0000313" key="3">
    <source>
        <dbReference type="Proteomes" id="UP000032431"/>
    </source>
</evidence>
<name>A0A078KND0_9FIRM</name>
<sequence length="90" mass="10027">MEKLYIDTPNGRKPIEPKVAEKYNLEKGIISPFTREPLTGKNGEFPSMTSIEKDEKNNGGKRIENEEENVMMSTSEVLDFAQASDSTTGS</sequence>
<dbReference type="OrthoDB" id="9913190at2"/>
<dbReference type="PATRIC" id="fig|29343.3.peg.950"/>